<dbReference type="GO" id="GO:0019867">
    <property type="term" value="C:outer membrane"/>
    <property type="evidence" value="ECO:0007669"/>
    <property type="project" value="InterPro"/>
</dbReference>
<dbReference type="InterPro" id="IPR011050">
    <property type="entry name" value="Pectin_lyase_fold/virulence"/>
</dbReference>
<dbReference type="InterPro" id="IPR012332">
    <property type="entry name" value="Autotransporter_pectin_lyase_C"/>
</dbReference>
<dbReference type="RefSeq" id="WP_046968202.1">
    <property type="nucleotide sequence ID" value="NZ_CP017480.1"/>
</dbReference>
<dbReference type="NCBIfam" id="TIGR01414">
    <property type="entry name" value="autotrans_barl"/>
    <property type="match status" value="1"/>
</dbReference>
<dbReference type="EMBL" id="CP017480">
    <property type="protein sequence ID" value="APG04052.1"/>
    <property type="molecule type" value="Genomic_DNA"/>
</dbReference>
<dbReference type="Pfam" id="PF03797">
    <property type="entry name" value="Autotransporter"/>
    <property type="match status" value="1"/>
</dbReference>
<protein>
    <submittedName>
        <fullName evidence="1">Uncharacterized protein</fullName>
    </submittedName>
</protein>
<dbReference type="InterPro" id="IPR006315">
    <property type="entry name" value="OM_autotransptr_brl_dom"/>
</dbReference>
<dbReference type="PROSITE" id="PS51208">
    <property type="entry name" value="AUTOTRANSPORTER"/>
    <property type="match status" value="1"/>
</dbReference>
<dbReference type="InterPro" id="IPR036709">
    <property type="entry name" value="Autotransporte_beta_dom_sf"/>
</dbReference>
<dbReference type="KEGG" id="lrz:BJI69_09195"/>
<dbReference type="Pfam" id="PF18883">
    <property type="entry name" value="AC_1"/>
    <property type="match status" value="1"/>
</dbReference>
<evidence type="ECO:0000313" key="1">
    <source>
        <dbReference type="EMBL" id="APG04052.1"/>
    </source>
</evidence>
<dbReference type="OrthoDB" id="8610050at2"/>
<dbReference type="InterPro" id="IPR043990">
    <property type="entry name" value="AC_1"/>
</dbReference>
<dbReference type="Proteomes" id="UP000182987">
    <property type="component" value="Chromosome"/>
</dbReference>
<dbReference type="SMART" id="SM00869">
    <property type="entry name" value="Autotransporter"/>
    <property type="match status" value="1"/>
</dbReference>
<organism evidence="1 2">
    <name type="scientific">Luteibacter rhizovicinus DSM 16549</name>
    <dbReference type="NCBI Taxonomy" id="1440763"/>
    <lineage>
        <taxon>Bacteria</taxon>
        <taxon>Pseudomonadati</taxon>
        <taxon>Pseudomonadota</taxon>
        <taxon>Gammaproteobacteria</taxon>
        <taxon>Lysobacterales</taxon>
        <taxon>Rhodanobacteraceae</taxon>
        <taxon>Luteibacter</taxon>
    </lineage>
</organism>
<reference evidence="2" key="1">
    <citation type="submission" date="2016-09" db="EMBL/GenBank/DDBJ databases">
        <authorList>
            <person name="Lysoe E."/>
        </authorList>
    </citation>
    <scope>NUCLEOTIDE SEQUENCE [LARGE SCALE GENOMIC DNA]</scope>
    <source>
        <strain evidence="2">LJ96T</strain>
    </source>
</reference>
<evidence type="ECO:0000313" key="2">
    <source>
        <dbReference type="Proteomes" id="UP000182987"/>
    </source>
</evidence>
<dbReference type="PATRIC" id="fig|1440763.5.peg.2569"/>
<dbReference type="AlphaFoldDB" id="A0A0G9HAQ7"/>
<gene>
    <name evidence="1" type="ORF">BJI69_09195</name>
</gene>
<dbReference type="SUPFAM" id="SSF103515">
    <property type="entry name" value="Autotransporter"/>
    <property type="match status" value="1"/>
</dbReference>
<dbReference type="SUPFAM" id="SSF51126">
    <property type="entry name" value="Pectin lyase-like"/>
    <property type="match status" value="1"/>
</dbReference>
<accession>A0A0G9HAQ7</accession>
<proteinExistence type="predicted"/>
<keyword evidence="2" id="KW-1185">Reference proteome</keyword>
<dbReference type="Gene3D" id="2.40.128.130">
    <property type="entry name" value="Autotransporter beta-domain"/>
    <property type="match status" value="1"/>
</dbReference>
<dbReference type="InterPro" id="IPR005546">
    <property type="entry name" value="Autotransporte_beta"/>
</dbReference>
<sequence>MAMCSYARGALAVAWFGVLAAPVRSTDYPHTVVIDPDEAYSLGRGDTITIVGPGVGRAIEVRKRASFDAYEVDVVNRSSGNRTRHAYGLLAYGEASAFIGDSRIVGTGTRSIGVHAQDVSRVTLQNVDLTMSAADSIGISSRSGSRVTANHVGLRMDGDNAIGVLARGANSRVVGSGLSIVHTGKRNGAAAAFELADAVTLSDGASVILGKSSVLTEQPGVNAVSIQGATSAFHASDTRIVAAGTGSTAVALAGGVAAIDGGEVRGVGHAIRAVQGHPGDVAVRVTGGTTVVGRIENADQLLALSADHSTLEGDIVSAGSGPLRVRLDKSSWHGRGERLAELNIADGSWTATGDSSVQHLALLGRAQVAFDGAAPASTLRVGTFAHPGGEGAVTLRTRLDAGGATDQQLTDRLLVAGDAIGSTRLHILNAAGMGADTSPLTGEPRAADGISVVQVGGSADATSFFLDGGYVAAGPWQYGLVAYAPGTSDAGQRLLEGSGNDHWDYRLQSRRTDASGRPVNDESPSSRARLVPQVPAYLVLANALFGYGRAAMDALRPVEPAAARDPAWRVQTFGGHVMYQSGLPFQRFAVDYVRSDRGLQMAGDLLAWSSGATTMRAGLGLSTGSTRIAPRDVDGASRARAQARGVTVTSALTTDDGWHAEASFGYSVYRLDVDTPARGEVLGRFRAHANDAMLGGGFRWDTTEHFVIEPAVSLLWQRLRFVSVADRDGLLLRGGSPERLTLRGGARAAMRFEPRGDVLAAWSPYVDARYVVTRGSGESIDVSGVRLATGRAGKGADVAAGVALQFRHGLTAYADVTARIRMGRGGESGMSARAGVVYAF</sequence>
<dbReference type="Gene3D" id="2.160.20.20">
    <property type="match status" value="1"/>
</dbReference>
<dbReference type="STRING" id="1440763.BJI69_09195"/>
<name>A0A0G9HAQ7_9GAMM</name>